<dbReference type="SUPFAM" id="SSF54665">
    <property type="entry name" value="CO dehydrogenase molybdoprotein N-domain-like"/>
    <property type="match status" value="1"/>
</dbReference>
<dbReference type="FunFam" id="3.30.390.50:FF:000003">
    <property type="entry name" value="Aldehyde oxidase1"/>
    <property type="match status" value="1"/>
</dbReference>
<proteinExistence type="inferred from homology"/>
<dbReference type="InterPro" id="IPR016169">
    <property type="entry name" value="FAD-bd_PCMH_sub2"/>
</dbReference>
<dbReference type="Proteomes" id="UP000007015">
    <property type="component" value="Chromosome 3"/>
</dbReference>
<dbReference type="SUPFAM" id="SSF55447">
    <property type="entry name" value="CO dehydrogenase flavoprotein C-terminal domain-like"/>
    <property type="match status" value="1"/>
</dbReference>
<dbReference type="InterPro" id="IPR036856">
    <property type="entry name" value="Ald_Oxase/Xan_DH_a/b_sf"/>
</dbReference>
<dbReference type="SUPFAM" id="SSF56176">
    <property type="entry name" value="FAD-binding/transporter-associated domain-like"/>
    <property type="match status" value="1"/>
</dbReference>
<dbReference type="Pfam" id="PF00941">
    <property type="entry name" value="FAD_binding_5"/>
    <property type="match status" value="1"/>
</dbReference>
<dbReference type="Gramene" id="BGIOSGA009667-TA">
    <property type="protein sequence ID" value="BGIOSGA009667-PA"/>
    <property type="gene ID" value="BGIOSGA009667"/>
</dbReference>
<evidence type="ECO:0000256" key="2">
    <source>
        <dbReference type="SAM" id="MobiDB-lite"/>
    </source>
</evidence>
<keyword evidence="5" id="KW-1185">Reference proteome</keyword>
<dbReference type="FunFam" id="3.90.1170.50:FF:000007">
    <property type="entry name" value="Aldehyde oxidase1"/>
    <property type="match status" value="1"/>
</dbReference>
<evidence type="ECO:0000313" key="5">
    <source>
        <dbReference type="Proteomes" id="UP000007015"/>
    </source>
</evidence>
<dbReference type="InterPro" id="IPR000674">
    <property type="entry name" value="Ald_Oxase/Xan_DH_a/b"/>
</dbReference>
<dbReference type="EMBL" id="CM000128">
    <property type="protein sequence ID" value="EEC76314.1"/>
    <property type="molecule type" value="Genomic_DNA"/>
</dbReference>
<dbReference type="InterPro" id="IPR005107">
    <property type="entry name" value="CO_DH_flav_C"/>
</dbReference>
<dbReference type="InterPro" id="IPR016208">
    <property type="entry name" value="Ald_Oxase/xanthine_DH-like"/>
</dbReference>
<evidence type="ECO:0000256" key="1">
    <source>
        <dbReference type="ARBA" id="ARBA00006849"/>
    </source>
</evidence>
<feature type="compositionally biased region" description="Polar residues" evidence="2">
    <location>
        <begin position="581"/>
        <end position="599"/>
    </location>
</feature>
<gene>
    <name evidence="4" type="ORF">OsI_13851</name>
</gene>
<dbReference type="OMA" id="VQNARIC"/>
<dbReference type="Gene3D" id="3.30.465.10">
    <property type="match status" value="1"/>
</dbReference>
<dbReference type="FunFam" id="3.30.365.10:FF:000008">
    <property type="entry name" value="Aldehyde oxidase1"/>
    <property type="match status" value="1"/>
</dbReference>
<evidence type="ECO:0000313" key="4">
    <source>
        <dbReference type="EMBL" id="EEC76314.1"/>
    </source>
</evidence>
<dbReference type="STRING" id="39946.B8AL92"/>
<dbReference type="PROSITE" id="PS51387">
    <property type="entry name" value="FAD_PCMH"/>
    <property type="match status" value="1"/>
</dbReference>
<dbReference type="FunFam" id="3.30.365.10:FF:000001">
    <property type="entry name" value="Xanthine dehydrogenase oxidase"/>
    <property type="match status" value="1"/>
</dbReference>
<dbReference type="AlphaFoldDB" id="B8AL92"/>
<dbReference type="Pfam" id="PF03450">
    <property type="entry name" value="CO_deh_flav_C"/>
    <property type="match status" value="1"/>
</dbReference>
<dbReference type="PANTHER" id="PTHR11908">
    <property type="entry name" value="XANTHINE DEHYDROGENASE"/>
    <property type="match status" value="1"/>
</dbReference>
<dbReference type="GO" id="GO:0071949">
    <property type="term" value="F:FAD binding"/>
    <property type="evidence" value="ECO:0007669"/>
    <property type="project" value="InterPro"/>
</dbReference>
<dbReference type="Gene3D" id="3.30.365.10">
    <property type="entry name" value="Aldehyde oxidase/xanthine dehydrogenase, molybdopterin binding domain"/>
    <property type="match status" value="5"/>
</dbReference>
<dbReference type="SMART" id="SM01008">
    <property type="entry name" value="Ald_Xan_dh_C"/>
    <property type="match status" value="1"/>
</dbReference>
<dbReference type="Gene3D" id="3.30.390.50">
    <property type="entry name" value="CO dehydrogenase flavoprotein, C-terminal domain"/>
    <property type="match status" value="1"/>
</dbReference>
<accession>B8AL92</accession>
<dbReference type="InterPro" id="IPR037165">
    <property type="entry name" value="AldOxase/xan_DH_Mopterin-bd_sf"/>
</dbReference>
<sequence length="1259" mass="135076">MVEQFNGSSRWKKRGISCVPITYSVTLRPSPGKVSILNDGSIAVEVGGVEIGQGLWTKVKQMTAFALGQLCDDGGEGLLDNVRVIQADTLSMIQGGWTAGSTTSETSCEAVRKSCAVLVERLKPIKEKTGTLPWKSFIAQASMASVKLTEHAYWTPDPTFTSYMNYGAATSEVEVDVLTGATTILRSDLVYDCGQSLNPAVDLGQVEGAFVQGVGFFTNEEYATNADGLVIHDGTWTYKIPTVDTIPKQFNVELINTTRHHSRVLSSKASGEPPLLLASSVHCAMREAIRAARREFAAVGGGTGGSDQIVASNTGSGVYKDQDLHDKYINISQILELSAINRSSKGVEIGAVVSISKAIEILSDGGAVFRKIADHLSKVASSFVQNTATIGGNIIMAQRLSFPSDIATVLLAAGSTVTIQVAAKRMCITLEEFLKQPPCDSRTLLVSISIPDWGSDDGITFESFRAAPRPLGNAVSYVNSAFLARSSVDGSSGSHLIEDVCLAFGAFGAEHAIRAREVEEFLKGKLVSAPVILEAVRLLKGVVSPAEGTTHPEYRVSLAVSYLFRFLTSLANGLDEPENANVPNGSCTNGTANGSANSSPEKHSNVDSSDLPIKSRQEMVFSDEYKPVGKPIEKTGAELQASGEAVYVDDIPAPKDCLYGAFIYSTHPHAHIKDINFRSSLASQKVITVITAKDIPTGGENIGSCFPMLGDEALFVHPVSEFAGQNIGVVIAETQKYAYMAAKQAVIEYSTENLQPPILTIEDAVQHNSYFPVPPFLAPTPIGDFNQAMSEADHKIIDGEVKLESQYYFYMETQTALAIPDEDNCITLYVSAQLPEITQNTVARCLGIPYHNVRIITRRVGGGFGGKAMKAIHVAAACAVAAFKLRRPVRMYLDRKTDMIMAGGRHPMKVKYSVGFKSDGKITGLHFDLGMNGGISPDCSPVLPVAIVGALKKYNWGALSFDIKVCKTNVSSKSAMRAPGDAQGSFIAEAIVEHIASTLSVDTNAIRRKNLHDFESLKLCDDGGEGLIDKVRVIQADTLSMIQGGFTGGSTTSETSCEAVRKSCAALVERLKPIKEKAGTPPWKSLIAQASMASVKLTEHAYWTPDPTFTSYLNYGAAISEVEVDVLTGETTILRSDLVYDCGQSLNPAVDLGQVEGAFVQGIGFFTNEEYTTNSDGLVINDGTWTYKIPTVDTIPKQFNVELINSARDHKRVLSSKASGEPPLLLASSVHCAMREAIRAARKEFAGAGGSPLTFQMDV</sequence>
<dbReference type="SUPFAM" id="SSF56003">
    <property type="entry name" value="Molybdenum cofactor-binding domain"/>
    <property type="match status" value="2"/>
</dbReference>
<dbReference type="Pfam" id="PF20256">
    <property type="entry name" value="MoCoBD_2"/>
    <property type="match status" value="2"/>
</dbReference>
<dbReference type="SMART" id="SM01092">
    <property type="entry name" value="CO_deh_flav_C"/>
    <property type="match status" value="1"/>
</dbReference>
<dbReference type="PANTHER" id="PTHR11908:SF92">
    <property type="entry name" value="ALDEHYDE OXIDASE 1-RELATED"/>
    <property type="match status" value="1"/>
</dbReference>
<dbReference type="GO" id="GO:0005506">
    <property type="term" value="F:iron ion binding"/>
    <property type="evidence" value="ECO:0007669"/>
    <property type="project" value="InterPro"/>
</dbReference>
<dbReference type="GO" id="GO:0016491">
    <property type="term" value="F:oxidoreductase activity"/>
    <property type="evidence" value="ECO:0007669"/>
    <property type="project" value="InterPro"/>
</dbReference>
<dbReference type="InterPro" id="IPR036683">
    <property type="entry name" value="CO_DH_flav_C_dom_sf"/>
</dbReference>
<dbReference type="InterPro" id="IPR046867">
    <property type="entry name" value="AldOxase/xan_DH_MoCoBD2"/>
</dbReference>
<evidence type="ECO:0000259" key="3">
    <source>
        <dbReference type="PROSITE" id="PS51387"/>
    </source>
</evidence>
<name>B8AL92_ORYSI</name>
<feature type="domain" description="FAD-binding PCMH-type" evidence="3">
    <location>
        <begin position="269"/>
        <end position="455"/>
    </location>
</feature>
<dbReference type="Pfam" id="PF02738">
    <property type="entry name" value="MoCoBD_1"/>
    <property type="match status" value="1"/>
</dbReference>
<dbReference type="InterPro" id="IPR008274">
    <property type="entry name" value="AldOxase/xan_DH_MoCoBD1"/>
</dbReference>
<dbReference type="HOGENOM" id="CLU_001681_1_1_1"/>
<dbReference type="Gene3D" id="3.90.1170.50">
    <property type="entry name" value="Aldehyde oxidase/xanthine dehydrogenase, a/b hammerhead"/>
    <property type="match status" value="1"/>
</dbReference>
<dbReference type="InterPro" id="IPR002346">
    <property type="entry name" value="Mopterin_DH_FAD-bd"/>
</dbReference>
<feature type="region of interest" description="Disordered" evidence="2">
    <location>
        <begin position="577"/>
        <end position="610"/>
    </location>
</feature>
<dbReference type="InterPro" id="IPR036318">
    <property type="entry name" value="FAD-bd_PCMH-like_sf"/>
</dbReference>
<organism evidence="4 5">
    <name type="scientific">Oryza sativa subsp. indica</name>
    <name type="common">Rice</name>
    <dbReference type="NCBI Taxonomy" id="39946"/>
    <lineage>
        <taxon>Eukaryota</taxon>
        <taxon>Viridiplantae</taxon>
        <taxon>Streptophyta</taxon>
        <taxon>Embryophyta</taxon>
        <taxon>Tracheophyta</taxon>
        <taxon>Spermatophyta</taxon>
        <taxon>Magnoliopsida</taxon>
        <taxon>Liliopsida</taxon>
        <taxon>Poales</taxon>
        <taxon>Poaceae</taxon>
        <taxon>BOP clade</taxon>
        <taxon>Oryzoideae</taxon>
        <taxon>Oryzeae</taxon>
        <taxon>Oryzinae</taxon>
        <taxon>Oryza</taxon>
        <taxon>Oryza sativa</taxon>
    </lineage>
</organism>
<protein>
    <recommendedName>
        <fullName evidence="3">FAD-binding PCMH-type domain-containing protein</fullName>
    </recommendedName>
</protein>
<dbReference type="InterPro" id="IPR016166">
    <property type="entry name" value="FAD-bd_PCMH"/>
</dbReference>
<reference evidence="4 5" key="1">
    <citation type="journal article" date="2005" name="PLoS Biol.">
        <title>The genomes of Oryza sativa: a history of duplications.</title>
        <authorList>
            <person name="Yu J."/>
            <person name="Wang J."/>
            <person name="Lin W."/>
            <person name="Li S."/>
            <person name="Li H."/>
            <person name="Zhou J."/>
            <person name="Ni P."/>
            <person name="Dong W."/>
            <person name="Hu S."/>
            <person name="Zeng C."/>
            <person name="Zhang J."/>
            <person name="Zhang Y."/>
            <person name="Li R."/>
            <person name="Xu Z."/>
            <person name="Li S."/>
            <person name="Li X."/>
            <person name="Zheng H."/>
            <person name="Cong L."/>
            <person name="Lin L."/>
            <person name="Yin J."/>
            <person name="Geng J."/>
            <person name="Li G."/>
            <person name="Shi J."/>
            <person name="Liu J."/>
            <person name="Lv H."/>
            <person name="Li J."/>
            <person name="Wang J."/>
            <person name="Deng Y."/>
            <person name="Ran L."/>
            <person name="Shi X."/>
            <person name="Wang X."/>
            <person name="Wu Q."/>
            <person name="Li C."/>
            <person name="Ren X."/>
            <person name="Wang J."/>
            <person name="Wang X."/>
            <person name="Li D."/>
            <person name="Liu D."/>
            <person name="Zhang X."/>
            <person name="Ji Z."/>
            <person name="Zhao W."/>
            <person name="Sun Y."/>
            <person name="Zhang Z."/>
            <person name="Bao J."/>
            <person name="Han Y."/>
            <person name="Dong L."/>
            <person name="Ji J."/>
            <person name="Chen P."/>
            <person name="Wu S."/>
            <person name="Liu J."/>
            <person name="Xiao Y."/>
            <person name="Bu D."/>
            <person name="Tan J."/>
            <person name="Yang L."/>
            <person name="Ye C."/>
            <person name="Zhang J."/>
            <person name="Xu J."/>
            <person name="Zhou Y."/>
            <person name="Yu Y."/>
            <person name="Zhang B."/>
            <person name="Zhuang S."/>
            <person name="Wei H."/>
            <person name="Liu B."/>
            <person name="Lei M."/>
            <person name="Yu H."/>
            <person name="Li Y."/>
            <person name="Xu H."/>
            <person name="Wei S."/>
            <person name="He X."/>
            <person name="Fang L."/>
            <person name="Zhang Z."/>
            <person name="Zhang Y."/>
            <person name="Huang X."/>
            <person name="Su Z."/>
            <person name="Tong W."/>
            <person name="Li J."/>
            <person name="Tong Z."/>
            <person name="Li S."/>
            <person name="Ye J."/>
            <person name="Wang L."/>
            <person name="Fang L."/>
            <person name="Lei T."/>
            <person name="Chen C."/>
            <person name="Chen H."/>
            <person name="Xu Z."/>
            <person name="Li H."/>
            <person name="Huang H."/>
            <person name="Zhang F."/>
            <person name="Xu H."/>
            <person name="Li N."/>
            <person name="Zhao C."/>
            <person name="Li S."/>
            <person name="Dong L."/>
            <person name="Huang Y."/>
            <person name="Li L."/>
            <person name="Xi Y."/>
            <person name="Qi Q."/>
            <person name="Li W."/>
            <person name="Zhang B."/>
            <person name="Hu W."/>
            <person name="Zhang Y."/>
            <person name="Tian X."/>
            <person name="Jiao Y."/>
            <person name="Liang X."/>
            <person name="Jin J."/>
            <person name="Gao L."/>
            <person name="Zheng W."/>
            <person name="Hao B."/>
            <person name="Liu S."/>
            <person name="Wang W."/>
            <person name="Yuan L."/>
            <person name="Cao M."/>
            <person name="McDermott J."/>
            <person name="Samudrala R."/>
            <person name="Wang J."/>
            <person name="Wong G.K."/>
            <person name="Yang H."/>
        </authorList>
    </citation>
    <scope>NUCLEOTIDE SEQUENCE [LARGE SCALE GENOMIC DNA]</scope>
    <source>
        <strain evidence="5">cv. 93-11</strain>
    </source>
</reference>
<comment type="similarity">
    <text evidence="1">Belongs to the xanthine dehydrogenase family.</text>
</comment>
<dbReference type="Pfam" id="PF01315">
    <property type="entry name" value="Ald_Xan_dh_C"/>
    <property type="match status" value="1"/>
</dbReference>